<feature type="domain" description="RING-type" evidence="3">
    <location>
        <begin position="469"/>
        <end position="541"/>
    </location>
</feature>
<sequence length="553" mass="65113">MNAKKKQEKIDMTYINAAALQDHYLRSVNINLKPTQGVNNNRIIKNLKKSQNNRVLQNSAQQILQWGRQHLEEQAQQQEQIQTNQINSTYNSQGFQNNNIHTLSSINSQRIQSENQIGNSHRNNIENINLRQNSMQEGISSNNLNSQSSEQRKNSSQGQRNNKYIRIGHQKIQLNPIDLGKKEKKQFLPPLPHEIDQIRIKEEEKNDKVKMNSYLNKLTLAQRLGIVPAPPKPLTREDWITIEEQSKKRDEGQCPICLEDFKDQGQIILSCSHVFHKQCLESFEKHNKVKTCPICRKQHYDKKHWDDGYKKYIIRCAILIQKRWRGGKARYEFFTDLLNKKYKATSARLRRKILGYKLGKFNSKITTAIEQNSKNTQKVVKQFDENIKKKIEEMYSQMYEIQQLKTKNEKNLNEFLGNEAQIALQNHPDYEKVMDAELNGQRRLKQKIISESEWNEIKNKAINRCDKDCAICFNNLYLNDHLQEENTHVHSEDKQCCSQPNNQKQKKGLYILSCTHIFHANCLTAFERYNLQENQVCPICRSQYQKQHFIFKK</sequence>
<dbReference type="OMA" id="HANCLTA"/>
<organism evidence="4 5">
    <name type="scientific">Tetrahymena thermophila (strain SB210)</name>
    <dbReference type="NCBI Taxonomy" id="312017"/>
    <lineage>
        <taxon>Eukaryota</taxon>
        <taxon>Sar</taxon>
        <taxon>Alveolata</taxon>
        <taxon>Ciliophora</taxon>
        <taxon>Intramacronucleata</taxon>
        <taxon>Oligohymenophorea</taxon>
        <taxon>Hymenostomatida</taxon>
        <taxon>Tetrahymenina</taxon>
        <taxon>Tetrahymenidae</taxon>
        <taxon>Tetrahymena</taxon>
    </lineage>
</organism>
<keyword evidence="5" id="KW-1185">Reference proteome</keyword>
<proteinExistence type="predicted"/>
<dbReference type="HOGENOM" id="CLU_493061_0_0_1"/>
<name>Q23DE8_TETTS</name>
<evidence type="ECO:0000259" key="3">
    <source>
        <dbReference type="PROSITE" id="PS50089"/>
    </source>
</evidence>
<dbReference type="PANTHER" id="PTHR14991:SF0">
    <property type="entry name" value="RING FINGER PROTEIN 32"/>
    <property type="match status" value="1"/>
</dbReference>
<dbReference type="Pfam" id="PF14634">
    <property type="entry name" value="zf-RING_5"/>
    <property type="match status" value="1"/>
</dbReference>
<dbReference type="KEGG" id="tet:TTHERM_00047430"/>
<keyword evidence="1" id="KW-0479">Metal-binding</keyword>
<feature type="compositionally biased region" description="Low complexity" evidence="2">
    <location>
        <begin position="140"/>
        <end position="149"/>
    </location>
</feature>
<evidence type="ECO:0000313" key="4">
    <source>
        <dbReference type="EMBL" id="EAR94468.1"/>
    </source>
</evidence>
<dbReference type="GO" id="GO:0008270">
    <property type="term" value="F:zinc ion binding"/>
    <property type="evidence" value="ECO:0007669"/>
    <property type="project" value="UniProtKB-KW"/>
</dbReference>
<dbReference type="EMBL" id="GG662712">
    <property type="protein sequence ID" value="EAR94468.1"/>
    <property type="molecule type" value="Genomic_DNA"/>
</dbReference>
<dbReference type="CDD" id="cd16677">
    <property type="entry name" value="RING-H2_RNF32_rpt1"/>
    <property type="match status" value="1"/>
</dbReference>
<dbReference type="Gene3D" id="3.30.40.10">
    <property type="entry name" value="Zinc/RING finger domain, C3HC4 (zinc finger)"/>
    <property type="match status" value="2"/>
</dbReference>
<accession>Q23DE8</accession>
<dbReference type="PANTHER" id="PTHR14991">
    <property type="entry name" value="RING FINGER PROTEIN 32"/>
    <property type="match status" value="1"/>
</dbReference>
<dbReference type="CDD" id="cd16678">
    <property type="entry name" value="RING-H2_RNF32_rpt2"/>
    <property type="match status" value="1"/>
</dbReference>
<gene>
    <name evidence="4" type="ORF">TTHERM_00047430</name>
</gene>
<dbReference type="PROSITE" id="PS50089">
    <property type="entry name" value="ZF_RING_2"/>
    <property type="match status" value="2"/>
</dbReference>
<dbReference type="SMART" id="SM00184">
    <property type="entry name" value="RING"/>
    <property type="match status" value="2"/>
</dbReference>
<reference evidence="5" key="1">
    <citation type="journal article" date="2006" name="PLoS Biol.">
        <title>Macronuclear genome sequence of the ciliate Tetrahymena thermophila, a model eukaryote.</title>
        <authorList>
            <person name="Eisen J.A."/>
            <person name="Coyne R.S."/>
            <person name="Wu M."/>
            <person name="Wu D."/>
            <person name="Thiagarajan M."/>
            <person name="Wortman J.R."/>
            <person name="Badger J.H."/>
            <person name="Ren Q."/>
            <person name="Amedeo P."/>
            <person name="Jones K.M."/>
            <person name="Tallon L.J."/>
            <person name="Delcher A.L."/>
            <person name="Salzberg S.L."/>
            <person name="Silva J.C."/>
            <person name="Haas B.J."/>
            <person name="Majoros W.H."/>
            <person name="Farzad M."/>
            <person name="Carlton J.M."/>
            <person name="Smith R.K. Jr."/>
            <person name="Garg J."/>
            <person name="Pearlman R.E."/>
            <person name="Karrer K.M."/>
            <person name="Sun L."/>
            <person name="Manning G."/>
            <person name="Elde N.C."/>
            <person name="Turkewitz A.P."/>
            <person name="Asai D.J."/>
            <person name="Wilkes D.E."/>
            <person name="Wang Y."/>
            <person name="Cai H."/>
            <person name="Collins K."/>
            <person name="Stewart B.A."/>
            <person name="Lee S.R."/>
            <person name="Wilamowska K."/>
            <person name="Weinberg Z."/>
            <person name="Ruzzo W.L."/>
            <person name="Wloga D."/>
            <person name="Gaertig J."/>
            <person name="Frankel J."/>
            <person name="Tsao C.-C."/>
            <person name="Gorovsky M.A."/>
            <person name="Keeling P.J."/>
            <person name="Waller R.F."/>
            <person name="Patron N.J."/>
            <person name="Cherry J.M."/>
            <person name="Stover N.A."/>
            <person name="Krieger C.J."/>
            <person name="del Toro C."/>
            <person name="Ryder H.F."/>
            <person name="Williamson S.C."/>
            <person name="Barbeau R.A."/>
            <person name="Hamilton E.P."/>
            <person name="Orias E."/>
        </authorList>
    </citation>
    <scope>NUCLEOTIDE SEQUENCE [LARGE SCALE GENOMIC DNA]</scope>
    <source>
        <strain evidence="5">SB210</strain>
    </source>
</reference>
<dbReference type="InterPro" id="IPR013083">
    <property type="entry name" value="Znf_RING/FYVE/PHD"/>
</dbReference>
<evidence type="ECO:0000313" key="5">
    <source>
        <dbReference type="Proteomes" id="UP000009168"/>
    </source>
</evidence>
<dbReference type="SUPFAM" id="SSF57850">
    <property type="entry name" value="RING/U-box"/>
    <property type="match status" value="2"/>
</dbReference>
<dbReference type="Proteomes" id="UP000009168">
    <property type="component" value="Unassembled WGS sequence"/>
</dbReference>
<dbReference type="RefSeq" id="XP_001014738.1">
    <property type="nucleotide sequence ID" value="XM_001014738.2"/>
</dbReference>
<keyword evidence="1" id="KW-0863">Zinc-finger</keyword>
<keyword evidence="1" id="KW-0862">Zinc</keyword>
<dbReference type="InterPro" id="IPR042862">
    <property type="entry name" value="RNF32"/>
</dbReference>
<dbReference type="Pfam" id="PF13639">
    <property type="entry name" value="zf-RING_2"/>
    <property type="match status" value="1"/>
</dbReference>
<feature type="domain" description="RING-type" evidence="3">
    <location>
        <begin position="254"/>
        <end position="296"/>
    </location>
</feature>
<dbReference type="GeneID" id="7833421"/>
<evidence type="ECO:0000256" key="1">
    <source>
        <dbReference type="PROSITE-ProRule" id="PRU00175"/>
    </source>
</evidence>
<dbReference type="AlphaFoldDB" id="Q23DE8"/>
<evidence type="ECO:0000256" key="2">
    <source>
        <dbReference type="SAM" id="MobiDB-lite"/>
    </source>
</evidence>
<dbReference type="eggNOG" id="KOG0800">
    <property type="taxonomic scope" value="Eukaryota"/>
</dbReference>
<feature type="region of interest" description="Disordered" evidence="2">
    <location>
        <begin position="138"/>
        <end position="164"/>
    </location>
</feature>
<dbReference type="OrthoDB" id="8062037at2759"/>
<dbReference type="InParanoid" id="Q23DE8"/>
<protein>
    <submittedName>
        <fullName evidence="4">Anaphase-promoting complex subunit 11 RING-H2 finger protein</fullName>
    </submittedName>
</protein>
<dbReference type="InterPro" id="IPR001841">
    <property type="entry name" value="Znf_RING"/>
</dbReference>
<dbReference type="STRING" id="312017.Q23DE8"/>